<gene>
    <name evidence="3" type="ORF">HINF_LOCUS35056</name>
    <name evidence="2" type="ORF">HINF_LOCUS65411</name>
</gene>
<reference evidence="3 4" key="2">
    <citation type="submission" date="2024-07" db="EMBL/GenBank/DDBJ databases">
        <authorList>
            <person name="Akdeniz Z."/>
        </authorList>
    </citation>
    <scope>NUCLEOTIDE SEQUENCE [LARGE SCALE GENOMIC DNA]</scope>
</reference>
<evidence type="ECO:0000256" key="1">
    <source>
        <dbReference type="SAM" id="Coils"/>
    </source>
</evidence>
<name>A0AA86RNF4_9EUKA</name>
<feature type="coiled-coil region" evidence="1">
    <location>
        <begin position="2"/>
        <end position="33"/>
    </location>
</feature>
<keyword evidence="4" id="KW-1185">Reference proteome</keyword>
<dbReference type="EMBL" id="CAXDID020000126">
    <property type="protein sequence ID" value="CAL6033624.1"/>
    <property type="molecule type" value="Genomic_DNA"/>
</dbReference>
<dbReference type="EMBL" id="CATOUU010001180">
    <property type="protein sequence ID" value="CAI9977766.1"/>
    <property type="molecule type" value="Genomic_DNA"/>
</dbReference>
<accession>A0AA86RNF4</accession>
<evidence type="ECO:0000313" key="4">
    <source>
        <dbReference type="Proteomes" id="UP001642409"/>
    </source>
</evidence>
<organism evidence="2">
    <name type="scientific">Hexamita inflata</name>
    <dbReference type="NCBI Taxonomy" id="28002"/>
    <lineage>
        <taxon>Eukaryota</taxon>
        <taxon>Metamonada</taxon>
        <taxon>Diplomonadida</taxon>
        <taxon>Hexamitidae</taxon>
        <taxon>Hexamitinae</taxon>
        <taxon>Hexamita</taxon>
    </lineage>
</organism>
<proteinExistence type="predicted"/>
<evidence type="ECO:0000313" key="3">
    <source>
        <dbReference type="EMBL" id="CAL6033624.1"/>
    </source>
</evidence>
<protein>
    <submittedName>
        <fullName evidence="3">Hypothetical_protein</fullName>
    </submittedName>
</protein>
<evidence type="ECO:0000313" key="2">
    <source>
        <dbReference type="EMBL" id="CAI9977766.1"/>
    </source>
</evidence>
<dbReference type="AlphaFoldDB" id="A0AA86RNF4"/>
<reference evidence="2" key="1">
    <citation type="submission" date="2023-06" db="EMBL/GenBank/DDBJ databases">
        <authorList>
            <person name="Kurt Z."/>
        </authorList>
    </citation>
    <scope>NUCLEOTIDE SEQUENCE</scope>
</reference>
<keyword evidence="1" id="KW-0175">Coiled coil</keyword>
<sequence>MNSSIQDEFNQLMNEIENNLQNNSQNINKSTIKQLAYTSLFDSAPEIDLTQKIIHDDAMFDTVMNALTSPAKNKQSQQNLKQTLDYLTSKAKIQSQVPEIVINTDQQDLSLFLQELDECIDNKMNITNSKAINTFNVDNSANLSRLPEKQIIEITQEDNSSIESQNYDQVFEQEEISKKCNETDSLDSVQYNNEENLKQQPVELSENIENENITNQLDVEDLQPSLQLYNSEFPEEHDEIQDILIKYGNPQTSIQRKEQNTSIPKIQFNYVDSSSSEEQLVETNNDQAKPILQQNYIADLDEFIPSSIRYSMLRRYFILIIERFNQMQLFNYNADKYAYELQIQHMKDKVRQIFSFNSFLQQQLNSSKRIVSNNKFKKVILFQFKLKQYQQKLLTKHVFSSLREYYEKNIHTQSAINAITFPEYDSLLLCDAFNCIFNKHVSFHYNSKILRQKQLEHILTILTSSQRQKQFDYKLQNTVLQSLILKYRCVNGLQIQMGKISRRYAFYALADNFNKRQLLIHQFNLIRGRSLQRIQQHAFKSFKLTLLLMRYQSQSSTRWLERILHLLFQATNTYINSNTRYYSTLQKIALIYIQKRLQKIYIQKMEAEIFQNGSVLKQTFLSLKRTQKLLKINSENLKIMNLTAKKKLFLNQMTQKCVQMEGKRNLIVDQTNKNAVIGAFQNVIQQYFNLHSKCRTQQLNNTLNTFKILTDKFDKLAQGQFDTRSLYLKEIKQKHLLMIKAARIEAASDHICTQYQQRVIMHRLIIRIQQLQNICNTHRLDNLNCRKHTIMNALKMAQVQNKRNYRIQKYIFMLMMYQYSLITQIENNHNQQLKTNILSILQNKLNSLQQCQNIAFKHNKTTKATILQILLQTNAKQKQNMKRAIKFSNLSLKIISFYKLLKKFRKSQKYVKHQLLIKQQNVLHRMITLNRITFKLNSMVEEYILDKQWEQKRRIVISWKLISKRLGQNTMVKRKILLSWKKVMLYKAVLGDKFEQIVDDRLK</sequence>
<dbReference type="Proteomes" id="UP001642409">
    <property type="component" value="Unassembled WGS sequence"/>
</dbReference>
<comment type="caution">
    <text evidence="2">The sequence shown here is derived from an EMBL/GenBank/DDBJ whole genome shotgun (WGS) entry which is preliminary data.</text>
</comment>